<sequence length="114" mass="11793">MTTPPKRSLSRSLAAIALSAVTVVGGLALASPAQATAVPQEASASQVLCPYRVTVDGLRVRSGPGTHHTAVGWLGINSIVSATSTVQNGFRKLAGTNRWASNQYLSRTSGQCMV</sequence>
<feature type="signal peptide" evidence="1">
    <location>
        <begin position="1"/>
        <end position="35"/>
    </location>
</feature>
<dbReference type="Gene3D" id="2.30.30.40">
    <property type="entry name" value="SH3 Domains"/>
    <property type="match status" value="1"/>
</dbReference>
<proteinExistence type="predicted"/>
<evidence type="ECO:0000313" key="3">
    <source>
        <dbReference type="Proteomes" id="UP001183390"/>
    </source>
</evidence>
<dbReference type="EMBL" id="JAVREP010000007">
    <property type="protein sequence ID" value="MDT0329253.1"/>
    <property type="molecule type" value="Genomic_DNA"/>
</dbReference>
<protein>
    <recommendedName>
        <fullName evidence="4">SH3 domain-containing protein</fullName>
    </recommendedName>
</protein>
<reference evidence="3" key="1">
    <citation type="submission" date="2023-07" db="EMBL/GenBank/DDBJ databases">
        <title>30 novel species of actinomycetes from the DSMZ collection.</title>
        <authorList>
            <person name="Nouioui I."/>
        </authorList>
    </citation>
    <scope>NUCLEOTIDE SEQUENCE [LARGE SCALE GENOMIC DNA]</scope>
    <source>
        <strain evidence="3">DSM 44743</strain>
    </source>
</reference>
<accession>A0ABU2M9A1</accession>
<keyword evidence="3" id="KW-1185">Reference proteome</keyword>
<dbReference type="RefSeq" id="WP_311511914.1">
    <property type="nucleotide sequence ID" value="NZ_JAVREP010000007.1"/>
</dbReference>
<dbReference type="Proteomes" id="UP001183390">
    <property type="component" value="Unassembled WGS sequence"/>
</dbReference>
<evidence type="ECO:0000313" key="2">
    <source>
        <dbReference type="EMBL" id="MDT0329253.1"/>
    </source>
</evidence>
<keyword evidence="1" id="KW-0732">Signal</keyword>
<comment type="caution">
    <text evidence="2">The sequence shown here is derived from an EMBL/GenBank/DDBJ whole genome shotgun (WGS) entry which is preliminary data.</text>
</comment>
<evidence type="ECO:0008006" key="4">
    <source>
        <dbReference type="Google" id="ProtNLM"/>
    </source>
</evidence>
<feature type="chain" id="PRO_5047454706" description="SH3 domain-containing protein" evidence="1">
    <location>
        <begin position="36"/>
        <end position="114"/>
    </location>
</feature>
<organism evidence="2 3">
    <name type="scientific">Nocardiopsis lambiniae</name>
    <dbReference type="NCBI Taxonomy" id="3075539"/>
    <lineage>
        <taxon>Bacteria</taxon>
        <taxon>Bacillati</taxon>
        <taxon>Actinomycetota</taxon>
        <taxon>Actinomycetes</taxon>
        <taxon>Streptosporangiales</taxon>
        <taxon>Nocardiopsidaceae</taxon>
        <taxon>Nocardiopsis</taxon>
    </lineage>
</organism>
<evidence type="ECO:0000256" key="1">
    <source>
        <dbReference type="SAM" id="SignalP"/>
    </source>
</evidence>
<gene>
    <name evidence="2" type="ORF">RM479_12605</name>
</gene>
<name>A0ABU2M9A1_9ACTN</name>